<dbReference type="ESTHER" id="lepbp-b0sju7">
    <property type="family name" value="6_AlphaBeta_hydrolase"/>
</dbReference>
<keyword evidence="4" id="KW-1185">Reference proteome</keyword>
<dbReference type="OrthoDB" id="5614837at2"/>
<gene>
    <name evidence="3" type="ordered locus">LEPBI_I0117</name>
</gene>
<dbReference type="Gene3D" id="3.40.50.1820">
    <property type="entry name" value="alpha/beta hydrolase"/>
    <property type="match status" value="1"/>
</dbReference>
<dbReference type="HOGENOM" id="CLU_072027_0_0_12"/>
<feature type="domain" description="AB hydrolase-1" evidence="2">
    <location>
        <begin position="96"/>
        <end position="202"/>
    </location>
</feature>
<dbReference type="KEGG" id="lbi:LEPBI_I0117"/>
<dbReference type="AlphaFoldDB" id="B0SJU7"/>
<proteinExistence type="predicted"/>
<protein>
    <recommendedName>
        <fullName evidence="5">Alpha/beta hydrolase</fullName>
    </recommendedName>
</protein>
<dbReference type="Proteomes" id="UP000001847">
    <property type="component" value="Chromosome I"/>
</dbReference>
<sequence length="299" mass="34188">MRICLSNKEGFTMESNSTIVRSFNRTYPITMEEKWEFARKKPMFFGYVAAQVFLSTQKQKPSRKEMDVLALAEQKEFQEREHRIQYFHWKGEKETILLVHGWNGHTGNFSRIIPALIAEGYNVFGIDLPGHGFSSGRYSNIVLSAKMVRRLIQDIGNPNYIITHSFGAAVSTVAQELGVVAEKLVYIAPPLRLEILRENFSEYYQLSEEESESMRLLIERKVKKPLSSLDLGKSGPKFHNSLLVIHDEDDLEIPLEMGIAVSNAWKHSKLVQTKGLGHKMILRTESVKDEIIQFLKAGD</sequence>
<dbReference type="STRING" id="456481.LEPBI_I0117"/>
<accession>B0SJU7</accession>
<dbReference type="InterPro" id="IPR029058">
    <property type="entry name" value="AB_hydrolase_fold"/>
</dbReference>
<evidence type="ECO:0000259" key="1">
    <source>
        <dbReference type="Pfam" id="PF08386"/>
    </source>
</evidence>
<dbReference type="EMBL" id="CP000786">
    <property type="protein sequence ID" value="ABZ96264.1"/>
    <property type="molecule type" value="Genomic_DNA"/>
</dbReference>
<dbReference type="BioCyc" id="LBIF456481:LEPBI_RS00590-MONOMER"/>
<evidence type="ECO:0008006" key="5">
    <source>
        <dbReference type="Google" id="ProtNLM"/>
    </source>
</evidence>
<dbReference type="InterPro" id="IPR000073">
    <property type="entry name" value="AB_hydrolase_1"/>
</dbReference>
<dbReference type="Pfam" id="PF08386">
    <property type="entry name" value="Abhydrolase_4"/>
    <property type="match status" value="1"/>
</dbReference>
<evidence type="ECO:0000259" key="2">
    <source>
        <dbReference type="Pfam" id="PF12697"/>
    </source>
</evidence>
<dbReference type="InterPro" id="IPR013595">
    <property type="entry name" value="Pept_S33_TAP-like_C"/>
</dbReference>
<organism evidence="3 4">
    <name type="scientific">Leptospira biflexa serovar Patoc (strain Patoc 1 / ATCC 23582 / Paris)</name>
    <dbReference type="NCBI Taxonomy" id="456481"/>
    <lineage>
        <taxon>Bacteria</taxon>
        <taxon>Pseudomonadati</taxon>
        <taxon>Spirochaetota</taxon>
        <taxon>Spirochaetia</taxon>
        <taxon>Leptospirales</taxon>
        <taxon>Leptospiraceae</taxon>
        <taxon>Leptospira</taxon>
    </lineage>
</organism>
<reference evidence="3 4" key="1">
    <citation type="journal article" date="2008" name="PLoS ONE">
        <title>Genome sequence of the saprophyte Leptospira biflexa provides insights into the evolution of Leptospira and the pathogenesis of leptospirosis.</title>
        <authorList>
            <person name="Picardeau M."/>
            <person name="Bulach D.M."/>
            <person name="Bouchier C."/>
            <person name="Zuerner R.L."/>
            <person name="Zidane N."/>
            <person name="Wilson P.J."/>
            <person name="Creno S."/>
            <person name="Kuczek E.S."/>
            <person name="Bommezzadri S."/>
            <person name="Davis J.C."/>
            <person name="McGrath A."/>
            <person name="Johnson M.J."/>
            <person name="Boursaux-Eude C."/>
            <person name="Seemann T."/>
            <person name="Rouy Z."/>
            <person name="Coppel R.L."/>
            <person name="Rood J.I."/>
            <person name="Lajus A."/>
            <person name="Davies J.K."/>
            <person name="Medigue C."/>
            <person name="Adler B."/>
        </authorList>
    </citation>
    <scope>NUCLEOTIDE SEQUENCE [LARGE SCALE GENOMIC DNA]</scope>
    <source>
        <strain evidence="4">Patoc 1 / ATCC 23582 / Paris</strain>
    </source>
</reference>
<dbReference type="Pfam" id="PF12697">
    <property type="entry name" value="Abhydrolase_6"/>
    <property type="match status" value="1"/>
</dbReference>
<feature type="domain" description="Peptidase S33 tripeptidyl aminopeptidase-like C-terminal" evidence="1">
    <location>
        <begin position="239"/>
        <end position="298"/>
    </location>
</feature>
<dbReference type="SUPFAM" id="SSF53474">
    <property type="entry name" value="alpha/beta-Hydrolases"/>
    <property type="match status" value="1"/>
</dbReference>
<dbReference type="PANTHER" id="PTHR46438">
    <property type="entry name" value="ALPHA/BETA-HYDROLASES SUPERFAMILY PROTEIN"/>
    <property type="match status" value="1"/>
</dbReference>
<evidence type="ECO:0000313" key="3">
    <source>
        <dbReference type="EMBL" id="ABZ96264.1"/>
    </source>
</evidence>
<evidence type="ECO:0000313" key="4">
    <source>
        <dbReference type="Proteomes" id="UP000001847"/>
    </source>
</evidence>
<name>B0SJU7_LEPBP</name>